<dbReference type="AlphaFoldDB" id="A0A6M3Y173"/>
<evidence type="ECO:0000313" key="1">
    <source>
        <dbReference type="EMBL" id="QJI03813.1"/>
    </source>
</evidence>
<dbReference type="EMBL" id="MT145121">
    <property type="protein sequence ID" value="QJI03813.1"/>
    <property type="molecule type" value="Genomic_DNA"/>
</dbReference>
<name>A0A6M3Y173_9ZZZZ</name>
<accession>A0A6M3Y173</accession>
<reference evidence="1" key="1">
    <citation type="submission" date="2020-03" db="EMBL/GenBank/DDBJ databases">
        <title>The deep terrestrial virosphere.</title>
        <authorList>
            <person name="Holmfeldt K."/>
            <person name="Nilsson E."/>
            <person name="Simone D."/>
            <person name="Lopez-Fernandez M."/>
            <person name="Wu X."/>
            <person name="de Brujin I."/>
            <person name="Lundin D."/>
            <person name="Andersson A."/>
            <person name="Bertilsson S."/>
            <person name="Dopson M."/>
        </authorList>
    </citation>
    <scope>NUCLEOTIDE SEQUENCE</scope>
    <source>
        <strain evidence="1">TM448B05042</strain>
    </source>
</reference>
<proteinExistence type="predicted"/>
<organism evidence="1">
    <name type="scientific">viral metagenome</name>
    <dbReference type="NCBI Taxonomy" id="1070528"/>
    <lineage>
        <taxon>unclassified sequences</taxon>
        <taxon>metagenomes</taxon>
        <taxon>organismal metagenomes</taxon>
    </lineage>
</organism>
<gene>
    <name evidence="1" type="ORF">TM448B05042_0009</name>
</gene>
<protein>
    <submittedName>
        <fullName evidence="1">Uncharacterized protein</fullName>
    </submittedName>
</protein>
<sequence length="355" mass="38819">MRYRYTTLQSTKTLGESGTEIIDLTLSDIVTAIRVMLIATSASTAWSNHPAANVTKVELVDGSDVLFSLTGKCAEAIDFLQRPRPRPSMIEYRNGRGCACVFDINFGRYLGDRELGFDPKKFKNPQLKITWDIDVCETSASAGTYDVKALVFDEVQPAPMGFLMSKELKAYTPAADTWEYTDLPLDYPMRTLGIQAQVGGSNLATSLADVKLSEDNDKRIPFNDTANDLARFIASQWPAYVEHVRIMLTTSLAAYYVTPGYNAVLGGASLVASSGLQAQVAQGGKVNAQSEVAGQGQFVVTGSLPHQVLALPFGRRDIIEEWYDVTKVGSLRLSLKGGSAATGTFRIITEQLRRY</sequence>